<keyword evidence="2" id="KW-1185">Reference proteome</keyword>
<evidence type="ECO:0000313" key="2">
    <source>
        <dbReference type="Proteomes" id="UP000630353"/>
    </source>
</evidence>
<sequence>MTASRPIFLSSCFTDPTGIRLRLRDRIQATIGKSKLSTEARQLIWMAEDFAAFQADSPLGDLEKTALCLEGVRQAECFVAVMTSRHGSRISVEGAGEVPTSFFEAELFEAALLGKPSFIFLLDGYEPEGRLAGLLKVLEPSFPNMDLTPRSEDEILRRLDRLAEHYQRPRWLRRLLVPPRLERLVDTQVSLRHRPYDPISSPPPLRFLETLSDPAVGRPDLGKVEALLDRASAEPAHQLRLTLVWFAIRALMGAPFDDPTCRDAVPLWDRAFRTWISNGAWYGLHSHFPMSCLAALGSLTDLRMSSIVTGAQRSGLPHGSLASEYYSIAKLAGHADRLLGLALEHIELAVGEAPDAAGNQFAIRGSILLQLGRTDAALNDFRAVADARREQGGPAYGEALSEFGYAMLRAGQPKRGLEKMEKGLELLQLGPPSGFQVRAMRKLALGYARCWKPVAALDLAADAYGVAEEIGAYDQMRQLGRLFAYLHKRRHPDT</sequence>
<dbReference type="AlphaFoldDB" id="A0A918XPV2"/>
<evidence type="ECO:0008006" key="3">
    <source>
        <dbReference type="Google" id="ProtNLM"/>
    </source>
</evidence>
<comment type="caution">
    <text evidence="1">The sequence shown here is derived from an EMBL/GenBank/DDBJ whole genome shotgun (WGS) entry which is preliminary data.</text>
</comment>
<evidence type="ECO:0000313" key="1">
    <source>
        <dbReference type="EMBL" id="GHD41901.1"/>
    </source>
</evidence>
<dbReference type="Proteomes" id="UP000630353">
    <property type="component" value="Unassembled WGS sequence"/>
</dbReference>
<proteinExistence type="predicted"/>
<organism evidence="1 2">
    <name type="scientific">Thalassobaculum fulvum</name>
    <dbReference type="NCBI Taxonomy" id="1633335"/>
    <lineage>
        <taxon>Bacteria</taxon>
        <taxon>Pseudomonadati</taxon>
        <taxon>Pseudomonadota</taxon>
        <taxon>Alphaproteobacteria</taxon>
        <taxon>Rhodospirillales</taxon>
        <taxon>Thalassobaculaceae</taxon>
        <taxon>Thalassobaculum</taxon>
    </lineage>
</organism>
<dbReference type="RefSeq" id="WP_189987486.1">
    <property type="nucleotide sequence ID" value="NZ_BMZS01000002.1"/>
</dbReference>
<accession>A0A918XPV2</accession>
<dbReference type="InterPro" id="IPR011990">
    <property type="entry name" value="TPR-like_helical_dom_sf"/>
</dbReference>
<reference evidence="1" key="2">
    <citation type="submission" date="2020-09" db="EMBL/GenBank/DDBJ databases">
        <authorList>
            <person name="Sun Q."/>
            <person name="Kim S."/>
        </authorList>
    </citation>
    <scope>NUCLEOTIDE SEQUENCE</scope>
    <source>
        <strain evidence="1">KCTC 42651</strain>
    </source>
</reference>
<gene>
    <name evidence="1" type="ORF">GCM10017083_06300</name>
</gene>
<dbReference type="SUPFAM" id="SSF48452">
    <property type="entry name" value="TPR-like"/>
    <property type="match status" value="1"/>
</dbReference>
<reference evidence="1" key="1">
    <citation type="journal article" date="2014" name="Int. J. Syst. Evol. Microbiol.">
        <title>Complete genome sequence of Corynebacterium casei LMG S-19264T (=DSM 44701T), isolated from a smear-ripened cheese.</title>
        <authorList>
            <consortium name="US DOE Joint Genome Institute (JGI-PGF)"/>
            <person name="Walter F."/>
            <person name="Albersmeier A."/>
            <person name="Kalinowski J."/>
            <person name="Ruckert C."/>
        </authorList>
    </citation>
    <scope>NUCLEOTIDE SEQUENCE</scope>
    <source>
        <strain evidence="1">KCTC 42651</strain>
    </source>
</reference>
<protein>
    <recommendedName>
        <fullName evidence="3">DUF4062 domain-containing protein</fullName>
    </recommendedName>
</protein>
<dbReference type="EMBL" id="BMZS01000002">
    <property type="protein sequence ID" value="GHD41901.1"/>
    <property type="molecule type" value="Genomic_DNA"/>
</dbReference>
<dbReference type="Gene3D" id="1.25.40.10">
    <property type="entry name" value="Tetratricopeptide repeat domain"/>
    <property type="match status" value="1"/>
</dbReference>
<name>A0A918XPV2_9PROT</name>